<evidence type="ECO:0000256" key="1">
    <source>
        <dbReference type="ARBA" id="ARBA00004167"/>
    </source>
</evidence>
<dbReference type="InterPro" id="IPR051474">
    <property type="entry name" value="Anti-sigma-K/W_factor"/>
</dbReference>
<keyword evidence="4 9" id="KW-0812">Transmembrane</keyword>
<organism evidence="11">
    <name type="scientific">Deinococcus sonorensis KR-87</name>
    <dbReference type="NCBI Taxonomy" id="694439"/>
    <lineage>
        <taxon>Bacteria</taxon>
        <taxon>Thermotogati</taxon>
        <taxon>Deinococcota</taxon>
        <taxon>Deinococci</taxon>
        <taxon>Deinococcales</taxon>
        <taxon>Deinococcaceae</taxon>
        <taxon>Deinococcus</taxon>
    </lineage>
</organism>
<dbReference type="GO" id="GO:0016989">
    <property type="term" value="F:sigma factor antagonist activity"/>
    <property type="evidence" value="ECO:0007669"/>
    <property type="project" value="TreeGrafter"/>
</dbReference>
<dbReference type="PANTHER" id="PTHR37461:SF1">
    <property type="entry name" value="ANTI-SIGMA-K FACTOR RSKA"/>
    <property type="match status" value="1"/>
</dbReference>
<evidence type="ECO:0000256" key="2">
    <source>
        <dbReference type="ARBA" id="ARBA00004236"/>
    </source>
</evidence>
<accession>A0AAU7UBY4</accession>
<evidence type="ECO:0000256" key="9">
    <source>
        <dbReference type="SAM" id="Phobius"/>
    </source>
</evidence>
<dbReference type="RefSeq" id="WP_350243738.1">
    <property type="nucleotide sequence ID" value="NZ_CP158299.1"/>
</dbReference>
<dbReference type="KEGG" id="dsc:ABOD76_20100"/>
<evidence type="ECO:0000313" key="11">
    <source>
        <dbReference type="EMBL" id="XBV85697.1"/>
    </source>
</evidence>
<reference evidence="11" key="1">
    <citation type="submission" date="2024-06" db="EMBL/GenBank/DDBJ databases">
        <title>Draft Genome Sequence of Deinococcus sonorensis Type Strain KR-87, a Biofilm Producing Representative of the Genus Deinococcus.</title>
        <authorList>
            <person name="Boren L.S."/>
            <person name="Grosso R.A."/>
            <person name="Hugenberg-Cox A.N."/>
            <person name="Hill J.T.E."/>
            <person name="Albert C.M."/>
            <person name="Tuohy J.M."/>
        </authorList>
    </citation>
    <scope>NUCLEOTIDE SEQUENCE</scope>
    <source>
        <strain evidence="11">KR-87</strain>
    </source>
</reference>
<evidence type="ECO:0000256" key="7">
    <source>
        <dbReference type="ARBA" id="ARBA00029829"/>
    </source>
</evidence>
<dbReference type="AlphaFoldDB" id="A0AAU7UBY4"/>
<gene>
    <name evidence="11" type="ORF">ABOD76_20100</name>
</gene>
<evidence type="ECO:0000256" key="8">
    <source>
        <dbReference type="ARBA" id="ARBA00030803"/>
    </source>
</evidence>
<feature type="transmembrane region" description="Helical" evidence="9">
    <location>
        <begin position="92"/>
        <end position="112"/>
    </location>
</feature>
<evidence type="ECO:0000256" key="3">
    <source>
        <dbReference type="ARBA" id="ARBA00022475"/>
    </source>
</evidence>
<dbReference type="InterPro" id="IPR041916">
    <property type="entry name" value="Anti_sigma_zinc_sf"/>
</dbReference>
<comment type="subcellular location">
    <subcellularLocation>
        <location evidence="2">Cell membrane</location>
    </subcellularLocation>
    <subcellularLocation>
        <location evidence="1">Membrane</location>
        <topology evidence="1">Single-pass membrane protein</topology>
    </subcellularLocation>
</comment>
<proteinExistence type="predicted"/>
<protein>
    <recommendedName>
        <fullName evidence="8">Regulator of SigK</fullName>
    </recommendedName>
    <alternativeName>
        <fullName evidence="7">Sigma-K anti-sigma factor RskA</fullName>
    </alternativeName>
</protein>
<dbReference type="Pfam" id="PF10099">
    <property type="entry name" value="RskA_C"/>
    <property type="match status" value="1"/>
</dbReference>
<dbReference type="EMBL" id="CP158299">
    <property type="protein sequence ID" value="XBV85697.1"/>
    <property type="molecule type" value="Genomic_DNA"/>
</dbReference>
<feature type="domain" description="Anti-sigma K factor RskA C-terminal" evidence="10">
    <location>
        <begin position="98"/>
        <end position="215"/>
    </location>
</feature>
<keyword evidence="5 9" id="KW-1133">Transmembrane helix</keyword>
<keyword evidence="6 9" id="KW-0472">Membrane</keyword>
<dbReference type="GO" id="GO:0005886">
    <property type="term" value="C:plasma membrane"/>
    <property type="evidence" value="ECO:0007669"/>
    <property type="project" value="UniProtKB-SubCell"/>
</dbReference>
<evidence type="ECO:0000256" key="6">
    <source>
        <dbReference type="ARBA" id="ARBA00023136"/>
    </source>
</evidence>
<evidence type="ECO:0000256" key="5">
    <source>
        <dbReference type="ARBA" id="ARBA00022989"/>
    </source>
</evidence>
<evidence type="ECO:0000256" key="4">
    <source>
        <dbReference type="ARBA" id="ARBA00022692"/>
    </source>
</evidence>
<sequence length="221" mass="23845">MVKLDQDLLVDYALGLLPDEQMQEIEAQLNLDPQARQQLAAYLEGLSAMALDLPPAPVPPGAEDRLMARLQQDAPKAVPLPPAEPSARPRRVLWLALVAAAVAVMLVLVPVFRLTPERQLAQLQRQPGAVSRTVASPQGAELARLVRLPNGDAYVLMQADLPQDRQYQAWKVVGGKPVSLGLFRGRTFQTQLPAGTVFAVSVEPQGGSPQPTSAPLFAQTL</sequence>
<evidence type="ECO:0000259" key="10">
    <source>
        <dbReference type="Pfam" id="PF10099"/>
    </source>
</evidence>
<dbReference type="PANTHER" id="PTHR37461">
    <property type="entry name" value="ANTI-SIGMA-K FACTOR RSKA"/>
    <property type="match status" value="1"/>
</dbReference>
<name>A0AAU7UBY4_9DEIO</name>
<keyword evidence="3" id="KW-1003">Cell membrane</keyword>
<dbReference type="Gene3D" id="1.10.10.1320">
    <property type="entry name" value="Anti-sigma factor, zinc-finger domain"/>
    <property type="match status" value="1"/>
</dbReference>
<dbReference type="InterPro" id="IPR018764">
    <property type="entry name" value="RskA_C"/>
</dbReference>
<dbReference type="GO" id="GO:0006417">
    <property type="term" value="P:regulation of translation"/>
    <property type="evidence" value="ECO:0007669"/>
    <property type="project" value="TreeGrafter"/>
</dbReference>